<dbReference type="SUPFAM" id="SSF69065">
    <property type="entry name" value="RNase III domain-like"/>
    <property type="match status" value="1"/>
</dbReference>
<protein>
    <submittedName>
        <fullName evidence="1">Uncharacterized protein</fullName>
    </submittedName>
</protein>
<dbReference type="AlphaFoldDB" id="A0AAD7DDC3"/>
<evidence type="ECO:0000313" key="2">
    <source>
        <dbReference type="Proteomes" id="UP001221757"/>
    </source>
</evidence>
<evidence type="ECO:0000313" key="1">
    <source>
        <dbReference type="EMBL" id="KAJ7688614.1"/>
    </source>
</evidence>
<dbReference type="Proteomes" id="UP001221757">
    <property type="component" value="Unassembled WGS sequence"/>
</dbReference>
<reference evidence="1" key="1">
    <citation type="submission" date="2023-03" db="EMBL/GenBank/DDBJ databases">
        <title>Massive genome expansion in bonnet fungi (Mycena s.s.) driven by repeated elements and novel gene families across ecological guilds.</title>
        <authorList>
            <consortium name="Lawrence Berkeley National Laboratory"/>
            <person name="Harder C.B."/>
            <person name="Miyauchi S."/>
            <person name="Viragh M."/>
            <person name="Kuo A."/>
            <person name="Thoen E."/>
            <person name="Andreopoulos B."/>
            <person name="Lu D."/>
            <person name="Skrede I."/>
            <person name="Drula E."/>
            <person name="Henrissat B."/>
            <person name="Morin E."/>
            <person name="Kohler A."/>
            <person name="Barry K."/>
            <person name="LaButti K."/>
            <person name="Morin E."/>
            <person name="Salamov A."/>
            <person name="Lipzen A."/>
            <person name="Mereny Z."/>
            <person name="Hegedus B."/>
            <person name="Baldrian P."/>
            <person name="Stursova M."/>
            <person name="Weitz H."/>
            <person name="Taylor A."/>
            <person name="Grigoriev I.V."/>
            <person name="Nagy L.G."/>
            <person name="Martin F."/>
            <person name="Kauserud H."/>
        </authorList>
    </citation>
    <scope>NUCLEOTIDE SEQUENCE</scope>
    <source>
        <strain evidence="1">CBHHK067</strain>
    </source>
</reference>
<accession>A0AAD7DDC3</accession>
<dbReference type="GO" id="GO:0004525">
    <property type="term" value="F:ribonuclease III activity"/>
    <property type="evidence" value="ECO:0007669"/>
    <property type="project" value="InterPro"/>
</dbReference>
<name>A0AAD7DDC3_MYCRO</name>
<proteinExistence type="predicted"/>
<sequence>MSLNPQALAHRRAVDDVLDFLILQSTVLPAFPAPPTVLRLGCGQVSVKEEENMKGILLLEGAALLRAMLGDHLPLLFSDQTPGLATSVRDVLVSERVNSAVANYFGWQCPSRGIPREQLLWLMIHYCDIFTMEELGPALYPTWAGEVIQTKNLVTKLGNAERHHPADVDMESYLVRGKFSQNLDDKWLDRFPVAQRIFDGSKASVSASDSSRQSHLHHEQPRRILSLLLIMSDRDQLNHKYKQHLLRTISLPSFAFFPEPLDSYWRTRATSGMSRELIKFTGDGYLIRCGIAHLLVSNLCFCSILVCTGVIKFAVTNSTELKSVADTFEAYVGAYFRQRGEEQLNLWICANFGPLAESLVPECYEEYRRHHAIGKPPKRAREDAGNKAPELKRKHCAFSSPQPTLQILIHCTVSVFTDRTNTYTLRSSNSSYL</sequence>
<dbReference type="InterPro" id="IPR036389">
    <property type="entry name" value="RNase_III_sf"/>
</dbReference>
<keyword evidence="2" id="KW-1185">Reference proteome</keyword>
<organism evidence="1 2">
    <name type="scientific">Mycena rosella</name>
    <name type="common">Pink bonnet</name>
    <name type="synonym">Agaricus rosellus</name>
    <dbReference type="NCBI Taxonomy" id="1033263"/>
    <lineage>
        <taxon>Eukaryota</taxon>
        <taxon>Fungi</taxon>
        <taxon>Dikarya</taxon>
        <taxon>Basidiomycota</taxon>
        <taxon>Agaricomycotina</taxon>
        <taxon>Agaricomycetes</taxon>
        <taxon>Agaricomycetidae</taxon>
        <taxon>Agaricales</taxon>
        <taxon>Marasmiineae</taxon>
        <taxon>Mycenaceae</taxon>
        <taxon>Mycena</taxon>
    </lineage>
</organism>
<dbReference type="EMBL" id="JARKIE010000078">
    <property type="protein sequence ID" value="KAJ7688614.1"/>
    <property type="molecule type" value="Genomic_DNA"/>
</dbReference>
<comment type="caution">
    <text evidence="1">The sequence shown here is derived from an EMBL/GenBank/DDBJ whole genome shotgun (WGS) entry which is preliminary data.</text>
</comment>
<dbReference type="GO" id="GO:0006396">
    <property type="term" value="P:RNA processing"/>
    <property type="evidence" value="ECO:0007669"/>
    <property type="project" value="InterPro"/>
</dbReference>
<gene>
    <name evidence="1" type="ORF">B0H17DRAFT_1202882</name>
</gene>